<keyword evidence="1" id="KW-1133">Transmembrane helix</keyword>
<feature type="transmembrane region" description="Helical" evidence="1">
    <location>
        <begin position="6"/>
        <end position="23"/>
    </location>
</feature>
<feature type="transmembrane region" description="Helical" evidence="1">
    <location>
        <begin position="43"/>
        <end position="60"/>
    </location>
</feature>
<keyword evidence="1" id="KW-0812">Transmembrane</keyword>
<organism evidence="2">
    <name type="scientific">marine metagenome</name>
    <dbReference type="NCBI Taxonomy" id="408172"/>
    <lineage>
        <taxon>unclassified sequences</taxon>
        <taxon>metagenomes</taxon>
        <taxon>ecological metagenomes</taxon>
    </lineage>
</organism>
<dbReference type="Pfam" id="PF09838">
    <property type="entry name" value="DUF2065"/>
    <property type="match status" value="1"/>
</dbReference>
<dbReference type="PANTHER" id="PTHR38602">
    <property type="entry name" value="INNER MEMBRANE PROTEIN-RELATED"/>
    <property type="match status" value="1"/>
</dbReference>
<gene>
    <name evidence="2" type="ORF">METZ01_LOCUS96951</name>
</gene>
<evidence type="ECO:0008006" key="3">
    <source>
        <dbReference type="Google" id="ProtNLM"/>
    </source>
</evidence>
<name>A0A381VWS2_9ZZZZ</name>
<sequence length="61" mass="6596">MGLTEVLIGLAFLLIFEGLIPFISPQLFKKAASQLEDLGEGTLRGIGFFLLISGALILYLI</sequence>
<dbReference type="PANTHER" id="PTHR38602:SF1">
    <property type="entry name" value="INNER MEMBRANE PROTEIN"/>
    <property type="match status" value="1"/>
</dbReference>
<proteinExistence type="predicted"/>
<evidence type="ECO:0000313" key="2">
    <source>
        <dbReference type="EMBL" id="SVA44097.1"/>
    </source>
</evidence>
<keyword evidence="1" id="KW-0472">Membrane</keyword>
<reference evidence="2" key="1">
    <citation type="submission" date="2018-05" db="EMBL/GenBank/DDBJ databases">
        <authorList>
            <person name="Lanie J.A."/>
            <person name="Ng W.-L."/>
            <person name="Kazmierczak K.M."/>
            <person name="Andrzejewski T.M."/>
            <person name="Davidsen T.M."/>
            <person name="Wayne K.J."/>
            <person name="Tettelin H."/>
            <person name="Glass J.I."/>
            <person name="Rusch D."/>
            <person name="Podicherti R."/>
            <person name="Tsui H.-C.T."/>
            <person name="Winkler M.E."/>
        </authorList>
    </citation>
    <scope>NUCLEOTIDE SEQUENCE</scope>
</reference>
<protein>
    <recommendedName>
        <fullName evidence="3">DUF2065 domain-containing protein</fullName>
    </recommendedName>
</protein>
<dbReference type="EMBL" id="UINC01009863">
    <property type="protein sequence ID" value="SVA44097.1"/>
    <property type="molecule type" value="Genomic_DNA"/>
</dbReference>
<accession>A0A381VWS2</accession>
<dbReference type="InterPro" id="IPR019201">
    <property type="entry name" value="DUF2065"/>
</dbReference>
<dbReference type="AlphaFoldDB" id="A0A381VWS2"/>
<evidence type="ECO:0000256" key="1">
    <source>
        <dbReference type="SAM" id="Phobius"/>
    </source>
</evidence>